<dbReference type="Gene3D" id="3.90.1200.10">
    <property type="match status" value="1"/>
</dbReference>
<reference evidence="2 3" key="2">
    <citation type="submission" date="2019-09" db="EMBL/GenBank/DDBJ databases">
        <authorList>
            <person name="Jin C."/>
        </authorList>
    </citation>
    <scope>NUCLEOTIDE SEQUENCE [LARGE SCALE GENOMIC DNA]</scope>
    <source>
        <strain evidence="2 3">AN110305</strain>
    </source>
</reference>
<feature type="domain" description="Aminoglycoside phosphotransferase" evidence="1">
    <location>
        <begin position="185"/>
        <end position="338"/>
    </location>
</feature>
<organism evidence="2 3">
    <name type="scientific">Solihabitans fulvus</name>
    <dbReference type="NCBI Taxonomy" id="1892852"/>
    <lineage>
        <taxon>Bacteria</taxon>
        <taxon>Bacillati</taxon>
        <taxon>Actinomycetota</taxon>
        <taxon>Actinomycetes</taxon>
        <taxon>Pseudonocardiales</taxon>
        <taxon>Pseudonocardiaceae</taxon>
        <taxon>Solihabitans</taxon>
    </lineage>
</organism>
<protein>
    <submittedName>
        <fullName evidence="2">Phosphotransferase</fullName>
    </submittedName>
</protein>
<evidence type="ECO:0000313" key="2">
    <source>
        <dbReference type="EMBL" id="KAA2259578.1"/>
    </source>
</evidence>
<accession>A0A5B2X7T2</accession>
<dbReference type="EMBL" id="VUOB01000038">
    <property type="protein sequence ID" value="KAA2259578.1"/>
    <property type="molecule type" value="Genomic_DNA"/>
</dbReference>
<proteinExistence type="predicted"/>
<comment type="caution">
    <text evidence="2">The sequence shown here is derived from an EMBL/GenBank/DDBJ whole genome shotgun (WGS) entry which is preliminary data.</text>
</comment>
<dbReference type="InterPro" id="IPR002575">
    <property type="entry name" value="Aminoglycoside_PTrfase"/>
</dbReference>
<dbReference type="InterPro" id="IPR011009">
    <property type="entry name" value="Kinase-like_dom_sf"/>
</dbReference>
<evidence type="ECO:0000313" key="3">
    <source>
        <dbReference type="Proteomes" id="UP000323454"/>
    </source>
</evidence>
<evidence type="ECO:0000259" key="1">
    <source>
        <dbReference type="Pfam" id="PF01636"/>
    </source>
</evidence>
<name>A0A5B2X7T2_9PSEU</name>
<sequence>MARAVVTLDGRYLGVAPEFRVDSPWWADVEPVAAHLTARLGTPANVLRLLDTTSATAPRDGLVSYHVEVAHAPVPGTLDTAQAPPDALFAAHPLRAAWANPGGPAALAEWARAALAAAGRSVTGPAEQTKTWNLSCLLRLPTDTGPVWAKATAPFTTPESTVIGLVAEVDPGIVPPVLAGDPDTRRVLLAHVDGADCWGADADTAVAVVRRWVAAQAALAGRASALPRVEPADLADRVRDLVRGPVADDLTPAELADAEELIDTLPRLLAEAAGAGLPATVVHGDFHCGNWRSDGDRHVVVDWSDARVDHPALDLLRLRDFLAEAAATAAEAAWVRTWREHVPSSDPSAALRPLEPVAHLRAALRYQEFLDGIEESERRYHEGDPAAQLRLALAANHRRH</sequence>
<gene>
    <name evidence="2" type="ORF">F0L68_21385</name>
</gene>
<reference evidence="2 3" key="1">
    <citation type="submission" date="2019-09" db="EMBL/GenBank/DDBJ databases">
        <title>Goodfellowia gen. nov., a new genus of the Pseudonocardineae related to Actinoalloteichus, containing Goodfellowia coeruleoviolacea gen. nov., comb. nov. gen. nov., comb. nov.</title>
        <authorList>
            <person name="Labeda D."/>
        </authorList>
    </citation>
    <scope>NUCLEOTIDE SEQUENCE [LARGE SCALE GENOMIC DNA]</scope>
    <source>
        <strain evidence="2 3">AN110305</strain>
    </source>
</reference>
<dbReference type="Pfam" id="PF01636">
    <property type="entry name" value="APH"/>
    <property type="match status" value="1"/>
</dbReference>
<keyword evidence="2" id="KW-0808">Transferase</keyword>
<dbReference type="AlphaFoldDB" id="A0A5B2X7T2"/>
<dbReference type="Proteomes" id="UP000323454">
    <property type="component" value="Unassembled WGS sequence"/>
</dbReference>
<dbReference type="OrthoDB" id="101887at2"/>
<keyword evidence="3" id="KW-1185">Reference proteome</keyword>
<dbReference type="SUPFAM" id="SSF56112">
    <property type="entry name" value="Protein kinase-like (PK-like)"/>
    <property type="match status" value="1"/>
</dbReference>
<dbReference type="GO" id="GO:0016740">
    <property type="term" value="F:transferase activity"/>
    <property type="evidence" value="ECO:0007669"/>
    <property type="project" value="UniProtKB-KW"/>
</dbReference>